<proteinExistence type="predicted"/>
<accession>A0A840NX05</accession>
<evidence type="ECO:0000313" key="1">
    <source>
        <dbReference type="EMBL" id="MBB5073832.1"/>
    </source>
</evidence>
<organism evidence="1 2">
    <name type="scientific">Bartonella callosciuri</name>
    <dbReference type="NCBI Taxonomy" id="686223"/>
    <lineage>
        <taxon>Bacteria</taxon>
        <taxon>Pseudomonadati</taxon>
        <taxon>Pseudomonadota</taxon>
        <taxon>Alphaproteobacteria</taxon>
        <taxon>Hyphomicrobiales</taxon>
        <taxon>Bartonellaceae</taxon>
        <taxon>Bartonella</taxon>
    </lineage>
</organism>
<keyword evidence="2" id="KW-1185">Reference proteome</keyword>
<name>A0A840NX05_9HYPH</name>
<dbReference type="Proteomes" id="UP000561417">
    <property type="component" value="Unassembled WGS sequence"/>
</dbReference>
<dbReference type="EMBL" id="JACHIM010000003">
    <property type="protein sequence ID" value="MBB5073832.1"/>
    <property type="molecule type" value="Genomic_DNA"/>
</dbReference>
<sequence>MTWTRSQVSLYQNGVNLKEAFTYQKYITPLLYPDRAWRLPPKTLAKILGKQSDL</sequence>
<reference evidence="1 2" key="1">
    <citation type="submission" date="2020-08" db="EMBL/GenBank/DDBJ databases">
        <title>Genomic Encyclopedia of Type Strains, Phase IV (KMG-IV): sequencing the most valuable type-strain genomes for metagenomic binning, comparative biology and taxonomic classification.</title>
        <authorList>
            <person name="Goeker M."/>
        </authorList>
    </citation>
    <scope>NUCLEOTIDE SEQUENCE [LARGE SCALE GENOMIC DNA]</scope>
    <source>
        <strain evidence="1 2">DSM 28538</strain>
    </source>
</reference>
<comment type="caution">
    <text evidence="1">The sequence shown here is derived from an EMBL/GenBank/DDBJ whole genome shotgun (WGS) entry which is preliminary data.</text>
</comment>
<protein>
    <submittedName>
        <fullName evidence="1">Cellobiose phosphorylase</fullName>
    </submittedName>
</protein>
<dbReference type="AlphaFoldDB" id="A0A840NX05"/>
<gene>
    <name evidence="1" type="ORF">HNQ69_000958</name>
</gene>
<evidence type="ECO:0000313" key="2">
    <source>
        <dbReference type="Proteomes" id="UP000561417"/>
    </source>
</evidence>